<organism evidence="1 2">
    <name type="scientific">Taklimakanibacter albus</name>
    <dbReference type="NCBI Taxonomy" id="2800327"/>
    <lineage>
        <taxon>Bacteria</taxon>
        <taxon>Pseudomonadati</taxon>
        <taxon>Pseudomonadota</taxon>
        <taxon>Alphaproteobacteria</taxon>
        <taxon>Hyphomicrobiales</taxon>
        <taxon>Aestuariivirgaceae</taxon>
        <taxon>Taklimakanibacter</taxon>
    </lineage>
</organism>
<reference evidence="1" key="1">
    <citation type="submission" date="2021-01" db="EMBL/GenBank/DDBJ databases">
        <authorList>
            <person name="Sun Q."/>
        </authorList>
    </citation>
    <scope>NUCLEOTIDE SEQUENCE</scope>
    <source>
        <strain evidence="1">YIM B02566</strain>
    </source>
</reference>
<evidence type="ECO:0000313" key="1">
    <source>
        <dbReference type="EMBL" id="MBK1870640.1"/>
    </source>
</evidence>
<keyword evidence="2" id="KW-1185">Reference proteome</keyword>
<evidence type="ECO:0000313" key="2">
    <source>
        <dbReference type="Proteomes" id="UP000616151"/>
    </source>
</evidence>
<proteinExistence type="predicted"/>
<protein>
    <submittedName>
        <fullName evidence="1">ABC transporter permease</fullName>
    </submittedName>
</protein>
<sequence>MHPSDDPGWAGKGWSMAFTAYFILLLIYLLLPLLIVIPVSFGEDQWLQFPPTSLSLRWYRSYFSDPGFIAATFTSFWIACVVSALATVIGTVTALGLSRTRFRGKSLLYGFIIAPMVIPIIIFALALFILFNQLKMTGSVAGLILAHVVLALPFPVLIVSAALEQFDTTLERAGRILGATPLRVFLHITLPYLAPAALASAIFSFFVSFDELVIALFITGRWDTLPKRIWSDLRLEIDPTIAAVAAILIAITLIGITAGELLRRWAMARAAN</sequence>
<comment type="caution">
    <text evidence="1">The sequence shown here is derived from an EMBL/GenBank/DDBJ whole genome shotgun (WGS) entry which is preliminary data.</text>
</comment>
<dbReference type="Proteomes" id="UP000616151">
    <property type="component" value="Unassembled WGS sequence"/>
</dbReference>
<gene>
    <name evidence="1" type="ORF">JHL16_30020</name>
</gene>
<accession>A0ACC5RDU0</accession>
<dbReference type="EMBL" id="JAENHL010000008">
    <property type="protein sequence ID" value="MBK1870640.1"/>
    <property type="molecule type" value="Genomic_DNA"/>
</dbReference>
<name>A0ACC5RDU0_9HYPH</name>